<protein>
    <recommendedName>
        <fullName evidence="3">Amidase domain-containing protein</fullName>
    </recommendedName>
</protein>
<comment type="caution">
    <text evidence="1">The sequence shown here is derived from an EMBL/GenBank/DDBJ whole genome shotgun (WGS) entry which is preliminary data.</text>
</comment>
<sequence>MDRNQVGALVYPTWNNPPAKVGDFKGYKGDNSQLIAPHTGQPAFTVPMGYTYDNLPAGLQFLGRSFDEPTLIKYAYAYEQATHHRKAPAKFPALAPATAAGK</sequence>
<proteinExistence type="predicted"/>
<dbReference type="SUPFAM" id="SSF75304">
    <property type="entry name" value="Amidase signature (AS) enzymes"/>
    <property type="match status" value="1"/>
</dbReference>
<dbReference type="PANTHER" id="PTHR42678:SF34">
    <property type="entry name" value="OS04G0183300 PROTEIN"/>
    <property type="match status" value="1"/>
</dbReference>
<reference evidence="2" key="1">
    <citation type="journal article" date="2019" name="Int. J. Syst. Evol. Microbiol.">
        <title>The Global Catalogue of Microorganisms (GCM) 10K type strain sequencing project: providing services to taxonomists for standard genome sequencing and annotation.</title>
        <authorList>
            <consortium name="The Broad Institute Genomics Platform"/>
            <consortium name="The Broad Institute Genome Sequencing Center for Infectious Disease"/>
            <person name="Wu L."/>
            <person name="Ma J."/>
        </authorList>
    </citation>
    <scope>NUCLEOTIDE SEQUENCE [LARGE SCALE GENOMIC DNA]</scope>
    <source>
        <strain evidence="2">JCM 19635</strain>
    </source>
</reference>
<dbReference type="EMBL" id="JBHTEK010000001">
    <property type="protein sequence ID" value="MFC7667459.1"/>
    <property type="molecule type" value="Genomic_DNA"/>
</dbReference>
<dbReference type="PANTHER" id="PTHR42678">
    <property type="entry name" value="AMIDASE"/>
    <property type="match status" value="1"/>
</dbReference>
<evidence type="ECO:0000313" key="2">
    <source>
        <dbReference type="Proteomes" id="UP001596513"/>
    </source>
</evidence>
<dbReference type="Proteomes" id="UP001596513">
    <property type="component" value="Unassembled WGS sequence"/>
</dbReference>
<organism evidence="1 2">
    <name type="scientific">Hymenobacter humi</name>
    <dbReference type="NCBI Taxonomy" id="1411620"/>
    <lineage>
        <taxon>Bacteria</taxon>
        <taxon>Pseudomonadati</taxon>
        <taxon>Bacteroidota</taxon>
        <taxon>Cytophagia</taxon>
        <taxon>Cytophagales</taxon>
        <taxon>Hymenobacteraceae</taxon>
        <taxon>Hymenobacter</taxon>
    </lineage>
</organism>
<name>A0ABW2U3J9_9BACT</name>
<accession>A0ABW2U3J9</accession>
<evidence type="ECO:0008006" key="3">
    <source>
        <dbReference type="Google" id="ProtNLM"/>
    </source>
</evidence>
<keyword evidence="2" id="KW-1185">Reference proteome</keyword>
<evidence type="ECO:0000313" key="1">
    <source>
        <dbReference type="EMBL" id="MFC7667459.1"/>
    </source>
</evidence>
<dbReference type="RefSeq" id="WP_380205951.1">
    <property type="nucleotide sequence ID" value="NZ_JBHTEK010000001.1"/>
</dbReference>
<dbReference type="Gene3D" id="3.90.1300.10">
    <property type="entry name" value="Amidase signature (AS) domain"/>
    <property type="match status" value="1"/>
</dbReference>
<dbReference type="InterPro" id="IPR036928">
    <property type="entry name" value="AS_sf"/>
</dbReference>
<gene>
    <name evidence="1" type="ORF">ACFQT0_08700</name>
</gene>